<feature type="domain" description="RING-type" evidence="5">
    <location>
        <begin position="18"/>
        <end position="44"/>
    </location>
</feature>
<accession>A0A8R1HY49</accession>
<sequence>MTSSYSEKIIRVETNPALIDCGHSFCRFCIESHLNINEKCPLCRSHAGHPIKNRQLESLTMSYVASRNLSSDYFDRMQANQKRLLLQRRALVIIWTELNKQPTELCNLVKNIDDRELKSEIIRQVYQQDGIGLEHTGDLHRDPAATISLKNTSHH</sequence>
<dbReference type="PROSITE" id="PS00518">
    <property type="entry name" value="ZF_RING_1"/>
    <property type="match status" value="1"/>
</dbReference>
<dbReference type="PANTHER" id="PTHR23327">
    <property type="entry name" value="RING FINGER PROTEIN 127"/>
    <property type="match status" value="1"/>
</dbReference>
<evidence type="ECO:0000256" key="4">
    <source>
        <dbReference type="PROSITE-ProRule" id="PRU00175"/>
    </source>
</evidence>
<organism evidence="6 7">
    <name type="scientific">Caenorhabditis japonica</name>
    <dbReference type="NCBI Taxonomy" id="281687"/>
    <lineage>
        <taxon>Eukaryota</taxon>
        <taxon>Metazoa</taxon>
        <taxon>Ecdysozoa</taxon>
        <taxon>Nematoda</taxon>
        <taxon>Chromadorea</taxon>
        <taxon>Rhabditida</taxon>
        <taxon>Rhabditina</taxon>
        <taxon>Rhabditomorpha</taxon>
        <taxon>Rhabditoidea</taxon>
        <taxon>Rhabditidae</taxon>
        <taxon>Peloderinae</taxon>
        <taxon>Caenorhabditis</taxon>
    </lineage>
</organism>
<dbReference type="InterPro" id="IPR017907">
    <property type="entry name" value="Znf_RING_CS"/>
</dbReference>
<evidence type="ECO:0000256" key="1">
    <source>
        <dbReference type="ARBA" id="ARBA00022723"/>
    </source>
</evidence>
<evidence type="ECO:0000256" key="2">
    <source>
        <dbReference type="ARBA" id="ARBA00022771"/>
    </source>
</evidence>
<dbReference type="InterPro" id="IPR001841">
    <property type="entry name" value="Znf_RING"/>
</dbReference>
<dbReference type="SUPFAM" id="SSF57850">
    <property type="entry name" value="RING/U-box"/>
    <property type="match status" value="1"/>
</dbReference>
<dbReference type="EnsemblMetazoa" id="CJA10533.1">
    <property type="protein sequence ID" value="CJA10533.1"/>
    <property type="gene ID" value="WBGene00129737"/>
</dbReference>
<dbReference type="InterPro" id="IPR013083">
    <property type="entry name" value="Znf_RING/FYVE/PHD"/>
</dbReference>
<reference evidence="7" key="1">
    <citation type="submission" date="2010-08" db="EMBL/GenBank/DDBJ databases">
        <authorList>
            <consortium name="Caenorhabditis japonica Sequencing Consortium"/>
            <person name="Wilson R.K."/>
        </authorList>
    </citation>
    <scope>NUCLEOTIDE SEQUENCE [LARGE SCALE GENOMIC DNA]</scope>
    <source>
        <strain evidence="7">DF5081</strain>
    </source>
</reference>
<evidence type="ECO:0000313" key="6">
    <source>
        <dbReference type="EnsemblMetazoa" id="CJA10533.1"/>
    </source>
</evidence>
<name>A0A8R1HY49_CAEJA</name>
<dbReference type="PROSITE" id="PS50089">
    <property type="entry name" value="ZF_RING_2"/>
    <property type="match status" value="1"/>
</dbReference>
<reference evidence="6" key="2">
    <citation type="submission" date="2022-06" db="UniProtKB">
        <authorList>
            <consortium name="EnsemblMetazoa"/>
        </authorList>
    </citation>
    <scope>IDENTIFICATION</scope>
    <source>
        <strain evidence="6">DF5081</strain>
    </source>
</reference>
<protein>
    <submittedName>
        <fullName evidence="6">RING-type domain-containing protein</fullName>
    </submittedName>
</protein>
<keyword evidence="3" id="KW-0862">Zinc</keyword>
<evidence type="ECO:0000259" key="5">
    <source>
        <dbReference type="PROSITE" id="PS50089"/>
    </source>
</evidence>
<dbReference type="Gene3D" id="3.30.40.10">
    <property type="entry name" value="Zinc/RING finger domain, C3HC4 (zinc finger)"/>
    <property type="match status" value="1"/>
</dbReference>
<dbReference type="Proteomes" id="UP000005237">
    <property type="component" value="Unassembled WGS sequence"/>
</dbReference>
<dbReference type="AlphaFoldDB" id="A0A8R1HY49"/>
<dbReference type="GO" id="GO:0008270">
    <property type="term" value="F:zinc ion binding"/>
    <property type="evidence" value="ECO:0007669"/>
    <property type="project" value="UniProtKB-KW"/>
</dbReference>
<dbReference type="InterPro" id="IPR018957">
    <property type="entry name" value="Znf_C3HC4_RING-type"/>
</dbReference>
<keyword evidence="2 4" id="KW-0863">Zinc-finger</keyword>
<keyword evidence="1" id="KW-0479">Metal-binding</keyword>
<evidence type="ECO:0000256" key="3">
    <source>
        <dbReference type="ARBA" id="ARBA00022833"/>
    </source>
</evidence>
<dbReference type="Pfam" id="PF00097">
    <property type="entry name" value="zf-C3HC4"/>
    <property type="match status" value="1"/>
</dbReference>
<evidence type="ECO:0000313" key="7">
    <source>
        <dbReference type="Proteomes" id="UP000005237"/>
    </source>
</evidence>
<keyword evidence="7" id="KW-1185">Reference proteome</keyword>
<proteinExistence type="predicted"/>